<evidence type="ECO:0008006" key="4">
    <source>
        <dbReference type="Google" id="ProtNLM"/>
    </source>
</evidence>
<comment type="caution">
    <text evidence="2">The sequence shown here is derived from an EMBL/GenBank/DDBJ whole genome shotgun (WGS) entry which is preliminary data.</text>
</comment>
<evidence type="ECO:0000313" key="3">
    <source>
        <dbReference type="Proteomes" id="UP001501414"/>
    </source>
</evidence>
<evidence type="ECO:0000256" key="1">
    <source>
        <dbReference type="SAM" id="MobiDB-lite"/>
    </source>
</evidence>
<dbReference type="RefSeq" id="WP_344029466.1">
    <property type="nucleotide sequence ID" value="NZ_BAAAJK010000053.1"/>
</dbReference>
<dbReference type="EMBL" id="BAAAJK010000053">
    <property type="protein sequence ID" value="GAA1402079.1"/>
    <property type="molecule type" value="Genomic_DNA"/>
</dbReference>
<name>A0ABN1YA12_9PSEU</name>
<sequence>MPDQPTAQQRLRAATEALRPRCWCGCPEAVHLPPRYHQRRTCPRCGPALCVSYVQHNENGKRVTAGHRAARLLSDLRVDVAVRVLRAWTFTAPTIPIPAQRRPADGRAPNRLRRADM</sequence>
<keyword evidence="3" id="KW-1185">Reference proteome</keyword>
<feature type="region of interest" description="Disordered" evidence="1">
    <location>
        <begin position="98"/>
        <end position="117"/>
    </location>
</feature>
<accession>A0ABN1YA12</accession>
<gene>
    <name evidence="2" type="ORF">GCM10009613_61450</name>
</gene>
<dbReference type="Proteomes" id="UP001501414">
    <property type="component" value="Unassembled WGS sequence"/>
</dbReference>
<evidence type="ECO:0000313" key="2">
    <source>
        <dbReference type="EMBL" id="GAA1402079.1"/>
    </source>
</evidence>
<proteinExistence type="predicted"/>
<protein>
    <recommendedName>
        <fullName evidence="4">Transposase zinc-ribbon domain-containing protein</fullName>
    </recommendedName>
</protein>
<organism evidence="2 3">
    <name type="scientific">Pseudonocardia kongjuensis</name>
    <dbReference type="NCBI Taxonomy" id="102227"/>
    <lineage>
        <taxon>Bacteria</taxon>
        <taxon>Bacillati</taxon>
        <taxon>Actinomycetota</taxon>
        <taxon>Actinomycetes</taxon>
        <taxon>Pseudonocardiales</taxon>
        <taxon>Pseudonocardiaceae</taxon>
        <taxon>Pseudonocardia</taxon>
    </lineage>
</organism>
<reference evidence="2 3" key="1">
    <citation type="journal article" date="2019" name="Int. J. Syst. Evol. Microbiol.">
        <title>The Global Catalogue of Microorganisms (GCM) 10K type strain sequencing project: providing services to taxonomists for standard genome sequencing and annotation.</title>
        <authorList>
            <consortium name="The Broad Institute Genomics Platform"/>
            <consortium name="The Broad Institute Genome Sequencing Center for Infectious Disease"/>
            <person name="Wu L."/>
            <person name="Ma J."/>
        </authorList>
    </citation>
    <scope>NUCLEOTIDE SEQUENCE [LARGE SCALE GENOMIC DNA]</scope>
    <source>
        <strain evidence="2 3">JCM 11896</strain>
    </source>
</reference>